<proteinExistence type="predicted"/>
<dbReference type="PANTHER" id="PTHR14097:SF9">
    <property type="entry name" value="EPIMERASE, PUTATIVE (AFU_ORTHOLOGUE AFUA_8G07320)-RELATED"/>
    <property type="match status" value="1"/>
</dbReference>
<dbReference type="EMBL" id="JAUJFL010000001">
    <property type="protein sequence ID" value="KAK2615901.1"/>
    <property type="molecule type" value="Genomic_DNA"/>
</dbReference>
<reference evidence="1" key="1">
    <citation type="submission" date="2023-06" db="EMBL/GenBank/DDBJ databases">
        <authorList>
            <person name="Noh H."/>
        </authorList>
    </citation>
    <scope>NUCLEOTIDE SEQUENCE</scope>
    <source>
        <strain evidence="1">DUCC20226</strain>
    </source>
</reference>
<sequence>MKLAIGGSSGFVGTELVRQALSNPAITSIIGLSRRETSAPSSAADAAKLKLIVCEDFENYSDGIKRELEDVDACIWTIAVTPMRLKSLPWEETVKISKVYPMIAIQTLANLPRKDGQPLRFVYMSGHFAPRQRTEQVKVLGDYGMTELGYLRVSLIATLPSHEAPASSLIQPLKADCGAQGEVETDILEFAEQSNGAVQSCVTKSGFINGPGKVVPKVPGLPLVELQDIAAAILDQVINGFEKDTLSNDDLVRIGQKALKEQ</sequence>
<organism evidence="1 2">
    <name type="scientific">Phomopsis amygdali</name>
    <name type="common">Fusicoccum amygdali</name>
    <dbReference type="NCBI Taxonomy" id="1214568"/>
    <lineage>
        <taxon>Eukaryota</taxon>
        <taxon>Fungi</taxon>
        <taxon>Dikarya</taxon>
        <taxon>Ascomycota</taxon>
        <taxon>Pezizomycotina</taxon>
        <taxon>Sordariomycetes</taxon>
        <taxon>Sordariomycetidae</taxon>
        <taxon>Diaporthales</taxon>
        <taxon>Diaporthaceae</taxon>
        <taxon>Diaporthe</taxon>
    </lineage>
</organism>
<name>A0AAD9WBH9_PHOAM</name>
<dbReference type="Gene3D" id="3.40.50.720">
    <property type="entry name" value="NAD(P)-binding Rossmann-like Domain"/>
    <property type="match status" value="1"/>
</dbReference>
<dbReference type="Proteomes" id="UP001265746">
    <property type="component" value="Unassembled WGS sequence"/>
</dbReference>
<accession>A0AAD9WBH9</accession>
<keyword evidence="2" id="KW-1185">Reference proteome</keyword>
<dbReference type="PANTHER" id="PTHR14097">
    <property type="entry name" value="OXIDOREDUCTASE HTATIP2"/>
    <property type="match status" value="1"/>
</dbReference>
<comment type="caution">
    <text evidence="1">The sequence shown here is derived from an EMBL/GenBank/DDBJ whole genome shotgun (WGS) entry which is preliminary data.</text>
</comment>
<evidence type="ECO:0000313" key="2">
    <source>
        <dbReference type="Proteomes" id="UP001265746"/>
    </source>
</evidence>
<evidence type="ECO:0008006" key="3">
    <source>
        <dbReference type="Google" id="ProtNLM"/>
    </source>
</evidence>
<gene>
    <name evidence="1" type="ORF">N8I77_002624</name>
</gene>
<protein>
    <recommendedName>
        <fullName evidence="3">NAD(P)-binding domain-containing protein</fullName>
    </recommendedName>
</protein>
<dbReference type="AlphaFoldDB" id="A0AAD9WBH9"/>
<dbReference type="InterPro" id="IPR036291">
    <property type="entry name" value="NAD(P)-bd_dom_sf"/>
</dbReference>
<evidence type="ECO:0000313" key="1">
    <source>
        <dbReference type="EMBL" id="KAK2615901.1"/>
    </source>
</evidence>
<dbReference type="SUPFAM" id="SSF51735">
    <property type="entry name" value="NAD(P)-binding Rossmann-fold domains"/>
    <property type="match status" value="1"/>
</dbReference>